<gene>
    <name evidence="1" type="ORF">CF651_06855</name>
</gene>
<keyword evidence="2" id="KW-1185">Reference proteome</keyword>
<dbReference type="SUPFAM" id="SSF56059">
    <property type="entry name" value="Glutathione synthetase ATP-binding domain-like"/>
    <property type="match status" value="1"/>
</dbReference>
<dbReference type="InterPro" id="IPR026838">
    <property type="entry name" value="YheC/D"/>
</dbReference>
<dbReference type="Proteomes" id="UP000215509">
    <property type="component" value="Unassembled WGS sequence"/>
</dbReference>
<evidence type="ECO:0000313" key="2">
    <source>
        <dbReference type="Proteomes" id="UP000215509"/>
    </source>
</evidence>
<sequence length="370" mass="42674">MQSPYVGILVNNKLHRRIPLGKTKYEAVDFYVEAGKKYGFTPCFFRIEDYRLGRQQVSAYVMESGSFVKKNVPAPNVIHNRAIYSSIKQNKELKSWAQAGKQIFNRWNRYGKLQIQELLNEEPNLRPHLPGTYEATASNIAIMMRLYDELIIKPNKSSIGRGIMKMERISTGWKLTYPLSLSIHNKKWRTICFKGTLLPLLLRSRLRKMKYIVQQRLPLATFRGRPFDLRVSVQRGGNGSWQVTGIVAKVASNKTFLTNVAQGGSVYRLEDILKQEYAHLKTSEVVRDIEDFSIRVARYLAQSLPHMADLGLDIGITTYGFPMFIECNSKDQRYSFREAGMDKEWKSTYFTPMAYAKYLLDKNPVIQSDP</sequence>
<name>A0A229UVA9_9BACL</name>
<comment type="caution">
    <text evidence="1">The sequence shown here is derived from an EMBL/GenBank/DDBJ whole genome shotgun (WGS) entry which is preliminary data.</text>
</comment>
<protein>
    <recommendedName>
        <fullName evidence="3">ATP-grasp domain-containing protein</fullName>
    </recommendedName>
</protein>
<dbReference type="RefSeq" id="WP_094014091.1">
    <property type="nucleotide sequence ID" value="NZ_NMQW01000008.1"/>
</dbReference>
<dbReference type="AlphaFoldDB" id="A0A229UVA9"/>
<dbReference type="OrthoDB" id="7869153at2"/>
<reference evidence="1 2" key="1">
    <citation type="submission" date="2017-07" db="EMBL/GenBank/DDBJ databases">
        <title>Genome sequencing and assembly of Paenibacillus rigui.</title>
        <authorList>
            <person name="Mayilraj S."/>
        </authorList>
    </citation>
    <scope>NUCLEOTIDE SEQUENCE [LARGE SCALE GENOMIC DNA]</scope>
    <source>
        <strain evidence="1 2">JCM 16352</strain>
    </source>
</reference>
<dbReference type="EMBL" id="NMQW01000008">
    <property type="protein sequence ID" value="OXM87342.1"/>
    <property type="molecule type" value="Genomic_DNA"/>
</dbReference>
<dbReference type="Gene3D" id="3.30.470.20">
    <property type="entry name" value="ATP-grasp fold, B domain"/>
    <property type="match status" value="1"/>
</dbReference>
<proteinExistence type="predicted"/>
<evidence type="ECO:0000313" key="1">
    <source>
        <dbReference type="EMBL" id="OXM87342.1"/>
    </source>
</evidence>
<accession>A0A229UVA9</accession>
<evidence type="ECO:0008006" key="3">
    <source>
        <dbReference type="Google" id="ProtNLM"/>
    </source>
</evidence>
<dbReference type="Pfam" id="PF14398">
    <property type="entry name" value="ATPgrasp_YheCD"/>
    <property type="match status" value="1"/>
</dbReference>
<organism evidence="1 2">
    <name type="scientific">Paenibacillus rigui</name>
    <dbReference type="NCBI Taxonomy" id="554312"/>
    <lineage>
        <taxon>Bacteria</taxon>
        <taxon>Bacillati</taxon>
        <taxon>Bacillota</taxon>
        <taxon>Bacilli</taxon>
        <taxon>Bacillales</taxon>
        <taxon>Paenibacillaceae</taxon>
        <taxon>Paenibacillus</taxon>
    </lineage>
</organism>